<reference evidence="11 13" key="1">
    <citation type="submission" date="2018-06" db="EMBL/GenBank/DDBJ databases">
        <authorList>
            <consortium name="Pathogen Informatics"/>
            <person name="Doyle S."/>
        </authorList>
    </citation>
    <scope>NUCLEOTIDE SEQUENCE [LARGE SCALE GENOMIC DNA]</scope>
    <source>
        <strain evidence="11 13">NCTC11159</strain>
    </source>
</reference>
<dbReference type="InterPro" id="IPR001173">
    <property type="entry name" value="Glyco_trans_2-like"/>
</dbReference>
<comment type="subcellular location">
    <subcellularLocation>
        <location evidence="1">Cell membrane</location>
        <topology evidence="1">Multi-pass membrane protein</topology>
    </subcellularLocation>
</comment>
<dbReference type="PANTHER" id="PTHR48090:SF1">
    <property type="entry name" value="PROPHAGE BACTOPRENOL GLUCOSYL TRANSFERASE HOMOLOG"/>
    <property type="match status" value="1"/>
</dbReference>
<evidence type="ECO:0000256" key="4">
    <source>
        <dbReference type="ARBA" id="ARBA00022679"/>
    </source>
</evidence>
<dbReference type="EC" id="2.4.1.-" evidence="11"/>
<comment type="similarity">
    <text evidence="8">Belongs to the glycosyltransferase 2 family. GtrB subfamily.</text>
</comment>
<keyword evidence="7 9" id="KW-0472">Membrane</keyword>
<dbReference type="FunFam" id="3.90.550.10:FF:000079">
    <property type="entry name" value="Probable glycosyl transferase"/>
    <property type="match status" value="1"/>
</dbReference>
<dbReference type="RefSeq" id="WP_115229139.1">
    <property type="nucleotide sequence ID" value="NZ_CAWOLO010000008.1"/>
</dbReference>
<keyword evidence="14" id="KW-1185">Reference proteome</keyword>
<dbReference type="InterPro" id="IPR029044">
    <property type="entry name" value="Nucleotide-diphossugar_trans"/>
</dbReference>
<dbReference type="Proteomes" id="UP000295794">
    <property type="component" value="Unassembled WGS sequence"/>
</dbReference>
<evidence type="ECO:0000256" key="6">
    <source>
        <dbReference type="ARBA" id="ARBA00022989"/>
    </source>
</evidence>
<organism evidence="11 13">
    <name type="scientific">Iodobacter fluviatilis</name>
    <dbReference type="NCBI Taxonomy" id="537"/>
    <lineage>
        <taxon>Bacteria</taxon>
        <taxon>Pseudomonadati</taxon>
        <taxon>Pseudomonadota</taxon>
        <taxon>Betaproteobacteria</taxon>
        <taxon>Neisseriales</taxon>
        <taxon>Chitinibacteraceae</taxon>
        <taxon>Iodobacter</taxon>
    </lineage>
</organism>
<dbReference type="Proteomes" id="UP000255108">
    <property type="component" value="Unassembled WGS sequence"/>
</dbReference>
<dbReference type="InterPro" id="IPR050256">
    <property type="entry name" value="Glycosyltransferase_2"/>
</dbReference>
<dbReference type="AlphaFoldDB" id="A0A377STE8"/>
<dbReference type="GO" id="GO:0005886">
    <property type="term" value="C:plasma membrane"/>
    <property type="evidence" value="ECO:0007669"/>
    <property type="project" value="UniProtKB-SubCell"/>
</dbReference>
<evidence type="ECO:0000256" key="8">
    <source>
        <dbReference type="ARBA" id="ARBA00038152"/>
    </source>
</evidence>
<dbReference type="SUPFAM" id="SSF53448">
    <property type="entry name" value="Nucleotide-diphospho-sugar transferases"/>
    <property type="match status" value="1"/>
</dbReference>
<keyword evidence="3 11" id="KW-0328">Glycosyltransferase</keyword>
<evidence type="ECO:0000256" key="1">
    <source>
        <dbReference type="ARBA" id="ARBA00004651"/>
    </source>
</evidence>
<feature type="transmembrane region" description="Helical" evidence="9">
    <location>
        <begin position="227"/>
        <end position="248"/>
    </location>
</feature>
<evidence type="ECO:0000313" key="12">
    <source>
        <dbReference type="EMBL" id="TCU85025.1"/>
    </source>
</evidence>
<dbReference type="EMBL" id="UGHR01000004">
    <property type="protein sequence ID" value="STR45291.1"/>
    <property type="molecule type" value="Genomic_DNA"/>
</dbReference>
<name>A0A377STE8_9NEIS</name>
<dbReference type="OrthoDB" id="9811884at2"/>
<evidence type="ECO:0000256" key="5">
    <source>
        <dbReference type="ARBA" id="ARBA00022692"/>
    </source>
</evidence>
<feature type="domain" description="Glycosyltransferase 2-like" evidence="10">
    <location>
        <begin position="3"/>
        <end position="164"/>
    </location>
</feature>
<dbReference type="GO" id="GO:0016757">
    <property type="term" value="F:glycosyltransferase activity"/>
    <property type="evidence" value="ECO:0007669"/>
    <property type="project" value="UniProtKB-KW"/>
</dbReference>
<keyword evidence="4 11" id="KW-0808">Transferase</keyword>
<evidence type="ECO:0000256" key="9">
    <source>
        <dbReference type="SAM" id="Phobius"/>
    </source>
</evidence>
<evidence type="ECO:0000259" key="10">
    <source>
        <dbReference type="Pfam" id="PF00535"/>
    </source>
</evidence>
<keyword evidence="6 9" id="KW-1133">Transmembrane helix</keyword>
<dbReference type="Pfam" id="PF00535">
    <property type="entry name" value="Glycos_transf_2"/>
    <property type="match status" value="1"/>
</dbReference>
<dbReference type="Gene3D" id="3.90.550.10">
    <property type="entry name" value="Spore Coat Polysaccharide Biosynthesis Protein SpsA, Chain A"/>
    <property type="match status" value="1"/>
</dbReference>
<dbReference type="EMBL" id="SMBT01000008">
    <property type="protein sequence ID" value="TCU85025.1"/>
    <property type="molecule type" value="Genomic_DNA"/>
</dbReference>
<evidence type="ECO:0000256" key="3">
    <source>
        <dbReference type="ARBA" id="ARBA00022676"/>
    </source>
</evidence>
<reference evidence="12 14" key="2">
    <citation type="submission" date="2019-03" db="EMBL/GenBank/DDBJ databases">
        <title>Genomic Encyclopedia of Type Strains, Phase IV (KMG-IV): sequencing the most valuable type-strain genomes for metagenomic binning, comparative biology and taxonomic classification.</title>
        <authorList>
            <person name="Goeker M."/>
        </authorList>
    </citation>
    <scope>NUCLEOTIDE SEQUENCE [LARGE SCALE GENOMIC DNA]</scope>
    <source>
        <strain evidence="12 14">DSM 3764</strain>
    </source>
</reference>
<sequence length="324" mass="36543">MISIVIPFFNEEEGLLHTLATISDTLRSLARPWEIVAVNDGSTDKTLAILLEQQRLMPELLVVDLSRNFGKEAALTAGLAHASGDAIIPMDADLQDPPELIAPMISKWEEGYEVVLARRSDRSSDSVAKRLSARWFYQAINKMSEVNVPDNVGDFRLMDRLVVDTVMSLPESRRFMKGIFAWVGFKTTTLNYKRAERNSGSSKFNLWKLWNLAIEGITSLSITPLRIWSYLGFMVASVSFIYALYIVLRTLVYGIDVPGYASLITLFLFFSGLQLIGLGIMGEYLGRAYIESKRRPPYIVRKLYLPRLKGEYINHPRAFDAASS</sequence>
<keyword evidence="5 9" id="KW-0812">Transmembrane</keyword>
<proteinExistence type="inferred from homology"/>
<protein>
    <submittedName>
        <fullName evidence="11">Bactoprenol glucosyl transferase homolog from prophage CPS-53</fullName>
        <ecNumber evidence="11">2.4.1.-</ecNumber>
    </submittedName>
    <submittedName>
        <fullName evidence="12">Glycosyltransferase involved in cell wall biosynthesis</fullName>
    </submittedName>
</protein>
<dbReference type="PANTHER" id="PTHR48090">
    <property type="entry name" value="UNDECAPRENYL-PHOSPHATE 4-DEOXY-4-FORMAMIDO-L-ARABINOSE TRANSFERASE-RELATED"/>
    <property type="match status" value="1"/>
</dbReference>
<accession>A0A377STE8</accession>
<evidence type="ECO:0000313" key="14">
    <source>
        <dbReference type="Proteomes" id="UP000295794"/>
    </source>
</evidence>
<evidence type="ECO:0000313" key="11">
    <source>
        <dbReference type="EMBL" id="STR45291.1"/>
    </source>
</evidence>
<feature type="transmembrane region" description="Helical" evidence="9">
    <location>
        <begin position="260"/>
        <end position="285"/>
    </location>
</feature>
<evidence type="ECO:0000256" key="7">
    <source>
        <dbReference type="ARBA" id="ARBA00023136"/>
    </source>
</evidence>
<dbReference type="CDD" id="cd04187">
    <property type="entry name" value="DPM1_like_bac"/>
    <property type="match status" value="1"/>
</dbReference>
<gene>
    <name evidence="11" type="primary">yfdH_1</name>
    <name evidence="12" type="ORF">EV682_10848</name>
    <name evidence="11" type="ORF">NCTC11159_03852</name>
</gene>
<evidence type="ECO:0000256" key="2">
    <source>
        <dbReference type="ARBA" id="ARBA00022475"/>
    </source>
</evidence>
<keyword evidence="2" id="KW-1003">Cell membrane</keyword>
<evidence type="ECO:0000313" key="13">
    <source>
        <dbReference type="Proteomes" id="UP000255108"/>
    </source>
</evidence>